<organism evidence="1 2">
    <name type="scientific">Paspalum notatum var. saurae</name>
    <dbReference type="NCBI Taxonomy" id="547442"/>
    <lineage>
        <taxon>Eukaryota</taxon>
        <taxon>Viridiplantae</taxon>
        <taxon>Streptophyta</taxon>
        <taxon>Embryophyta</taxon>
        <taxon>Tracheophyta</taxon>
        <taxon>Spermatophyta</taxon>
        <taxon>Magnoliopsida</taxon>
        <taxon>Liliopsida</taxon>
        <taxon>Poales</taxon>
        <taxon>Poaceae</taxon>
        <taxon>PACMAD clade</taxon>
        <taxon>Panicoideae</taxon>
        <taxon>Andropogonodae</taxon>
        <taxon>Paspaleae</taxon>
        <taxon>Paspalinae</taxon>
        <taxon>Paspalum</taxon>
    </lineage>
</organism>
<evidence type="ECO:0008006" key="3">
    <source>
        <dbReference type="Google" id="ProtNLM"/>
    </source>
</evidence>
<accession>A0AAQ3U9Z9</accession>
<dbReference type="AlphaFoldDB" id="A0AAQ3U9Z9"/>
<proteinExistence type="predicted"/>
<evidence type="ECO:0000313" key="1">
    <source>
        <dbReference type="EMBL" id="WVZ88323.1"/>
    </source>
</evidence>
<name>A0AAQ3U9Z9_PASNO</name>
<dbReference type="Proteomes" id="UP001341281">
    <property type="component" value="Chromosome 08"/>
</dbReference>
<evidence type="ECO:0000313" key="2">
    <source>
        <dbReference type="Proteomes" id="UP001341281"/>
    </source>
</evidence>
<keyword evidence="2" id="KW-1185">Reference proteome</keyword>
<protein>
    <recommendedName>
        <fullName evidence="3">Reverse transcriptase domain-containing protein</fullName>
    </recommendedName>
</protein>
<gene>
    <name evidence="1" type="ORF">U9M48_034858</name>
</gene>
<reference evidence="1 2" key="1">
    <citation type="submission" date="2024-02" db="EMBL/GenBank/DDBJ databases">
        <title>High-quality chromosome-scale genome assembly of Pensacola bahiagrass (Paspalum notatum Flugge var. saurae).</title>
        <authorList>
            <person name="Vega J.M."/>
            <person name="Podio M."/>
            <person name="Orjuela J."/>
            <person name="Siena L.A."/>
            <person name="Pessino S.C."/>
            <person name="Combes M.C."/>
            <person name="Mariac C."/>
            <person name="Albertini E."/>
            <person name="Pupilli F."/>
            <person name="Ortiz J.P.A."/>
            <person name="Leblanc O."/>
        </authorList>
    </citation>
    <scope>NUCLEOTIDE SEQUENCE [LARGE SCALE GENOMIC DNA]</scope>
    <source>
        <strain evidence="1">R1</strain>
        <tissue evidence="1">Leaf</tissue>
    </source>
</reference>
<dbReference type="EMBL" id="CP144752">
    <property type="protein sequence ID" value="WVZ88323.1"/>
    <property type="molecule type" value="Genomic_DNA"/>
</dbReference>
<sequence length="117" mass="13430">MVNHLLFADDNLLFFRASGESAHEVNNVLRSYCHASGQQINLDKSSIHFAKGCRQDVREQVKGLLNIQNEALNEKYLGMPTDVGNLTNGAFKYLEDRVWREFRDGWSKACLPEERRS</sequence>